<accession>A0A8H4PFI9</accession>
<dbReference type="Gene3D" id="2.60.120.620">
    <property type="entry name" value="q2cbj1_9rhob like domain"/>
    <property type="match status" value="1"/>
</dbReference>
<proteinExistence type="predicted"/>
<feature type="region of interest" description="Disordered" evidence="1">
    <location>
        <begin position="832"/>
        <end position="851"/>
    </location>
</feature>
<protein>
    <submittedName>
        <fullName evidence="2">2OG-Fe(II) oxygenase superfamily</fullName>
    </submittedName>
</protein>
<dbReference type="OrthoDB" id="27483at2759"/>
<comment type="caution">
    <text evidence="2">The sequence shown here is derived from an EMBL/GenBank/DDBJ whole genome shotgun (WGS) entry which is preliminary data.</text>
</comment>
<evidence type="ECO:0000313" key="3">
    <source>
        <dbReference type="Proteomes" id="UP000554235"/>
    </source>
</evidence>
<dbReference type="AlphaFoldDB" id="A0A8H4PFI9"/>
<dbReference type="EMBL" id="JAADYS010000703">
    <property type="protein sequence ID" value="KAF4467716.1"/>
    <property type="molecule type" value="Genomic_DNA"/>
</dbReference>
<gene>
    <name evidence="2" type="ORF">FALBO_5418</name>
</gene>
<name>A0A8H4PFI9_9HYPO</name>
<sequence>MFGTLVVSLPSAHQGGTLVLKHCGETKVFETSQYPQSFACWYSDVSHEVLPVTSGYRWVITYNLALDPARPRPSAGLLQEAETLPLRQILTRWLAKDPALRKNKWFYHVLDYDYTEANSSLRALKAQDLLRVQALKAACRDLPVDIFLGLLEKKEMGSVEYEYDPCERRGRSGYYDRYGDWYGDEDEDDEDEGGFHALEEVFESDYKVKTLVDLDGQMVTRDLHFDEEDVLLDDCFDGVDAEEEYEGYMGNPVCSILFFVRVLAVNHGRNPERADHLRFTGPNGDALVSRNSMMLLSPHYYVQIPTHLPTQAVTIVPRDTAASFFDCDIPAERYCGLSHDFHSHIGYYARTCLQPGAQESSVTTFVKLWGELWNDQEESKAALSGDTIRDVLKVALLHEKLDLFQDAAARHRGFLPLDFFTWVRDWLSEGDPDELFMTISRGLVQAIMSYRPFAHRFQAISTLAPLPNQTSSSGATPTPDCVLKGLRGVLLACIQACEKKVVGGVDGQAMIDASLYWGNPSNFLSQTVVPIVSKRRSAVAFLIGFLTRLHERSTEGVFPLEQARSVFLTLAGSTVVQADFTQVRSELSVQLENKRARFDYQHHNTADVRTTVNSQNLAKFWPTMIAMDTESDNLTTSLVSKLARDAPRFKGVEIETLWLPFLRSLTPILTSNNIPLDTPCYQQLFSAILKAYLDNVIGKEPHGNLSMSRRGVNCTCDDCERLNAFLTDATRETGHFAVNKKRRLHLHQRLDGAGVDCTHETNRFTNPNTLVVTKTNRHQAKRLQEWTSRRTAATKQLVRFDQEHLKVLLGDEYTAIVSMERLLVTQPRQPLAGVGQTNSSQQPAVGDKRKLPADVDIIDLTGD</sequence>
<keyword evidence="3" id="KW-1185">Reference proteome</keyword>
<dbReference type="PANTHER" id="PTHR33099">
    <property type="entry name" value="FE2OG DIOXYGENASE DOMAIN-CONTAINING PROTEIN"/>
    <property type="match status" value="1"/>
</dbReference>
<evidence type="ECO:0000256" key="1">
    <source>
        <dbReference type="SAM" id="MobiDB-lite"/>
    </source>
</evidence>
<reference evidence="2 3" key="1">
    <citation type="submission" date="2020-01" db="EMBL/GenBank/DDBJ databases">
        <title>Identification and distribution of gene clusters putatively required for synthesis of sphingolipid metabolism inhibitors in phylogenetically diverse species of the filamentous fungus Fusarium.</title>
        <authorList>
            <person name="Kim H.-S."/>
            <person name="Busman M."/>
            <person name="Brown D.W."/>
            <person name="Divon H."/>
            <person name="Uhlig S."/>
            <person name="Proctor R.H."/>
        </authorList>
    </citation>
    <scope>NUCLEOTIDE SEQUENCE [LARGE SCALE GENOMIC DNA]</scope>
    <source>
        <strain evidence="2 3">NRRL 20459</strain>
    </source>
</reference>
<dbReference type="Proteomes" id="UP000554235">
    <property type="component" value="Unassembled WGS sequence"/>
</dbReference>
<evidence type="ECO:0000313" key="2">
    <source>
        <dbReference type="EMBL" id="KAF4467716.1"/>
    </source>
</evidence>
<dbReference type="PANTHER" id="PTHR33099:SF7">
    <property type="entry name" value="MYND-TYPE DOMAIN-CONTAINING PROTEIN"/>
    <property type="match status" value="1"/>
</dbReference>
<organism evidence="2 3">
    <name type="scientific">Fusarium albosuccineum</name>
    <dbReference type="NCBI Taxonomy" id="1237068"/>
    <lineage>
        <taxon>Eukaryota</taxon>
        <taxon>Fungi</taxon>
        <taxon>Dikarya</taxon>
        <taxon>Ascomycota</taxon>
        <taxon>Pezizomycotina</taxon>
        <taxon>Sordariomycetes</taxon>
        <taxon>Hypocreomycetidae</taxon>
        <taxon>Hypocreales</taxon>
        <taxon>Nectriaceae</taxon>
        <taxon>Fusarium</taxon>
        <taxon>Fusarium decemcellulare species complex</taxon>
    </lineage>
</organism>